<protein>
    <submittedName>
        <fullName evidence="3">Uncharacterized protein</fullName>
    </submittedName>
</protein>
<keyword evidence="2" id="KW-0812">Transmembrane</keyword>
<feature type="transmembrane region" description="Helical" evidence="2">
    <location>
        <begin position="254"/>
        <end position="274"/>
    </location>
</feature>
<sequence length="331" mass="36547">MASPNDYLAAMVGSSAGMIAIVGGLLVSRFLSIDSTQQGLKAQIAEYQDLLDAADKRVEDLAGRLREIAIRDSLDDSDVLDLMIKSTSPPSPGQVRRLSGETSLSDDELTEEIEAVHSEVQAASTFLRSALPSSQSLDPDEWSDVPSWNVYYSETTSLPAIRNDWAWEYVFNKIVDTRTRQAYERPSGPFGFTGVAPISLATFTPAWVSQRAAERVDALEADHEAAVAAREDIERKYLQLYGSFIATVRPDKPFAWGVGVLVYFTVVGVIYPIWVLRGGVEVITPEVANVYWWFLSGLTALLGYVVVLAVRLIRRRHVVDTLVSTRASDNR</sequence>
<dbReference type="EMBL" id="SMFZ01000002">
    <property type="protein sequence ID" value="TCK20624.1"/>
    <property type="molecule type" value="Genomic_DNA"/>
</dbReference>
<evidence type="ECO:0000313" key="4">
    <source>
        <dbReference type="Proteomes" id="UP000295560"/>
    </source>
</evidence>
<organism evidence="3 4">
    <name type="scientific">Pseudonocardia endophytica</name>
    <dbReference type="NCBI Taxonomy" id="401976"/>
    <lineage>
        <taxon>Bacteria</taxon>
        <taxon>Bacillati</taxon>
        <taxon>Actinomycetota</taxon>
        <taxon>Actinomycetes</taxon>
        <taxon>Pseudonocardiales</taxon>
        <taxon>Pseudonocardiaceae</taxon>
        <taxon>Pseudonocardia</taxon>
    </lineage>
</organism>
<evidence type="ECO:0000313" key="3">
    <source>
        <dbReference type="EMBL" id="TCK20624.1"/>
    </source>
</evidence>
<comment type="caution">
    <text evidence="3">The sequence shown here is derived from an EMBL/GenBank/DDBJ whole genome shotgun (WGS) entry which is preliminary data.</text>
</comment>
<dbReference type="AlphaFoldDB" id="A0A4R1HET1"/>
<keyword evidence="2" id="KW-0472">Membrane</keyword>
<reference evidence="3 4" key="1">
    <citation type="submission" date="2019-03" db="EMBL/GenBank/DDBJ databases">
        <title>Sequencing the genomes of 1000 actinobacteria strains.</title>
        <authorList>
            <person name="Klenk H.-P."/>
        </authorList>
    </citation>
    <scope>NUCLEOTIDE SEQUENCE [LARGE SCALE GENOMIC DNA]</scope>
    <source>
        <strain evidence="3 4">DSM 44969</strain>
    </source>
</reference>
<dbReference type="Proteomes" id="UP000295560">
    <property type="component" value="Unassembled WGS sequence"/>
</dbReference>
<evidence type="ECO:0000256" key="1">
    <source>
        <dbReference type="SAM" id="Coils"/>
    </source>
</evidence>
<proteinExistence type="predicted"/>
<keyword evidence="4" id="KW-1185">Reference proteome</keyword>
<feature type="coiled-coil region" evidence="1">
    <location>
        <begin position="37"/>
        <end position="64"/>
    </location>
</feature>
<feature type="transmembrane region" description="Helical" evidence="2">
    <location>
        <begin position="290"/>
        <end position="310"/>
    </location>
</feature>
<feature type="transmembrane region" description="Helical" evidence="2">
    <location>
        <begin position="6"/>
        <end position="27"/>
    </location>
</feature>
<gene>
    <name evidence="3" type="ORF">EV378_4585</name>
</gene>
<name>A0A4R1HET1_PSEEN</name>
<accession>A0A4R1HET1</accession>
<keyword evidence="1" id="KW-0175">Coiled coil</keyword>
<evidence type="ECO:0000256" key="2">
    <source>
        <dbReference type="SAM" id="Phobius"/>
    </source>
</evidence>
<keyword evidence="2" id="KW-1133">Transmembrane helix</keyword>